<keyword evidence="6" id="KW-1185">Reference proteome</keyword>
<feature type="domain" description="RRM" evidence="3">
    <location>
        <begin position="17"/>
        <end position="95"/>
    </location>
</feature>
<dbReference type="AlphaFoldDB" id="T1G0V8"/>
<dbReference type="InterPro" id="IPR000504">
    <property type="entry name" value="RRM_dom"/>
</dbReference>
<dbReference type="PANTHER" id="PTHR23189">
    <property type="entry name" value="RNA RECOGNITION MOTIF-CONTAINING"/>
    <property type="match status" value="1"/>
</dbReference>
<dbReference type="InterPro" id="IPR035979">
    <property type="entry name" value="RBD_domain_sf"/>
</dbReference>
<dbReference type="RefSeq" id="XP_009010980.1">
    <property type="nucleotide sequence ID" value="XM_009012732.1"/>
</dbReference>
<dbReference type="EMBL" id="KB095858">
    <property type="protein sequence ID" value="ESO10711.1"/>
    <property type="molecule type" value="Genomic_DNA"/>
</dbReference>
<protein>
    <recommendedName>
        <fullName evidence="3">RRM domain-containing protein</fullName>
    </recommendedName>
</protein>
<dbReference type="OMA" id="MDDEMIN"/>
<sequence>SSKLSDSNNGGDNSKPLGLLVKGFPMRSTDSSIRDGLYHDYKKYGKVLSVNVIGQADDRHAIVSFKKSEDAAKALEASQEKKFFGTKLQVFPHEELKPEFRQQDDQDEYHHKATRTLFIGNLDKTTTKEFLRDILVKYGNIIDIDIKNQGQATCYAFIQFDNIRSVVQALREMDDEMINNNKIKVGFGKSMPTNCVWLEGIDHTVSEKFLALQHLTAFGHIIGMYIDRKTTRALIFYESVDQSIMAVGELRGRLVNDKRIQVR</sequence>
<gene>
    <name evidence="5" type="primary">20214706</name>
    <name evidence="4" type="ORF">HELRODRAFT_72109</name>
</gene>
<dbReference type="KEGG" id="hro:HELRODRAFT_72109"/>
<dbReference type="InParanoid" id="T1G0V8"/>
<dbReference type="InterPro" id="IPR012677">
    <property type="entry name" value="Nucleotide-bd_a/b_plait_sf"/>
</dbReference>
<accession>T1G0V8</accession>
<dbReference type="FunFam" id="3.30.70.330:FF:000088">
    <property type="entry name" value="msx2-interacting protein-like isoform X1"/>
    <property type="match status" value="1"/>
</dbReference>
<dbReference type="Gene3D" id="3.30.70.330">
    <property type="match status" value="3"/>
</dbReference>
<dbReference type="Proteomes" id="UP000015101">
    <property type="component" value="Unassembled WGS sequence"/>
</dbReference>
<dbReference type="Pfam" id="PF00076">
    <property type="entry name" value="RRM_1"/>
    <property type="match status" value="2"/>
</dbReference>
<name>T1G0V8_HELRO</name>
<dbReference type="STRING" id="6412.T1G0V8"/>
<dbReference type="GO" id="GO:0003723">
    <property type="term" value="F:RNA binding"/>
    <property type="evidence" value="ECO:0007669"/>
    <property type="project" value="UniProtKB-UniRule"/>
</dbReference>
<dbReference type="EMBL" id="AMQM01002731">
    <property type="status" value="NOT_ANNOTATED_CDS"/>
    <property type="molecule type" value="Genomic_DNA"/>
</dbReference>
<evidence type="ECO:0000313" key="6">
    <source>
        <dbReference type="Proteomes" id="UP000015101"/>
    </source>
</evidence>
<dbReference type="EnsemblMetazoa" id="HelroT72109">
    <property type="protein sequence ID" value="HelroP72109"/>
    <property type="gene ID" value="HelroG72109"/>
</dbReference>
<evidence type="ECO:0000313" key="5">
    <source>
        <dbReference type="EnsemblMetazoa" id="HelroP72109"/>
    </source>
</evidence>
<dbReference type="SUPFAM" id="SSF54928">
    <property type="entry name" value="RNA-binding domain, RBD"/>
    <property type="match status" value="2"/>
</dbReference>
<dbReference type="GeneID" id="20214706"/>
<dbReference type="SMART" id="SM00360">
    <property type="entry name" value="RRM"/>
    <property type="match status" value="3"/>
</dbReference>
<organism evidence="5 6">
    <name type="scientific">Helobdella robusta</name>
    <name type="common">Californian leech</name>
    <dbReference type="NCBI Taxonomy" id="6412"/>
    <lineage>
        <taxon>Eukaryota</taxon>
        <taxon>Metazoa</taxon>
        <taxon>Spiralia</taxon>
        <taxon>Lophotrochozoa</taxon>
        <taxon>Annelida</taxon>
        <taxon>Clitellata</taxon>
        <taxon>Hirudinea</taxon>
        <taxon>Rhynchobdellida</taxon>
        <taxon>Glossiphoniidae</taxon>
        <taxon>Helobdella</taxon>
    </lineage>
</organism>
<evidence type="ECO:0000256" key="1">
    <source>
        <dbReference type="ARBA" id="ARBA00022884"/>
    </source>
</evidence>
<dbReference type="HOGENOM" id="CLU_056487_0_0_1"/>
<evidence type="ECO:0000313" key="4">
    <source>
        <dbReference type="EMBL" id="ESO10711.1"/>
    </source>
</evidence>
<keyword evidence="1 2" id="KW-0694">RNA-binding</keyword>
<dbReference type="OrthoDB" id="6407164at2759"/>
<reference evidence="5" key="3">
    <citation type="submission" date="2015-06" db="UniProtKB">
        <authorList>
            <consortium name="EnsemblMetazoa"/>
        </authorList>
    </citation>
    <scope>IDENTIFICATION</scope>
</reference>
<dbReference type="CTD" id="20214706"/>
<feature type="domain" description="RRM" evidence="3">
    <location>
        <begin position="115"/>
        <end position="190"/>
    </location>
</feature>
<reference evidence="6" key="1">
    <citation type="submission" date="2012-12" db="EMBL/GenBank/DDBJ databases">
        <authorList>
            <person name="Hellsten U."/>
            <person name="Grimwood J."/>
            <person name="Chapman J.A."/>
            <person name="Shapiro H."/>
            <person name="Aerts A."/>
            <person name="Otillar R.P."/>
            <person name="Terry A.Y."/>
            <person name="Boore J.L."/>
            <person name="Simakov O."/>
            <person name="Marletaz F."/>
            <person name="Cho S.-J."/>
            <person name="Edsinger-Gonzales E."/>
            <person name="Havlak P."/>
            <person name="Kuo D.-H."/>
            <person name="Larsson T."/>
            <person name="Lv J."/>
            <person name="Arendt D."/>
            <person name="Savage R."/>
            <person name="Osoegawa K."/>
            <person name="de Jong P."/>
            <person name="Lindberg D.R."/>
            <person name="Seaver E.C."/>
            <person name="Weisblat D.A."/>
            <person name="Putnam N.H."/>
            <person name="Grigoriev I.V."/>
            <person name="Rokhsar D.S."/>
        </authorList>
    </citation>
    <scope>NUCLEOTIDE SEQUENCE</scope>
</reference>
<evidence type="ECO:0000256" key="2">
    <source>
        <dbReference type="PROSITE-ProRule" id="PRU00176"/>
    </source>
</evidence>
<dbReference type="eggNOG" id="KOG0112">
    <property type="taxonomic scope" value="Eukaryota"/>
</dbReference>
<reference evidence="4 6" key="2">
    <citation type="journal article" date="2013" name="Nature">
        <title>Insights into bilaterian evolution from three spiralian genomes.</title>
        <authorList>
            <person name="Simakov O."/>
            <person name="Marletaz F."/>
            <person name="Cho S.J."/>
            <person name="Edsinger-Gonzales E."/>
            <person name="Havlak P."/>
            <person name="Hellsten U."/>
            <person name="Kuo D.H."/>
            <person name="Larsson T."/>
            <person name="Lv J."/>
            <person name="Arendt D."/>
            <person name="Savage R."/>
            <person name="Osoegawa K."/>
            <person name="de Jong P."/>
            <person name="Grimwood J."/>
            <person name="Chapman J.A."/>
            <person name="Shapiro H."/>
            <person name="Aerts A."/>
            <person name="Otillar R.P."/>
            <person name="Terry A.Y."/>
            <person name="Boore J.L."/>
            <person name="Grigoriev I.V."/>
            <person name="Lindberg D.R."/>
            <person name="Seaver E.C."/>
            <person name="Weisblat D.A."/>
            <person name="Putnam N.H."/>
            <person name="Rokhsar D.S."/>
        </authorList>
    </citation>
    <scope>NUCLEOTIDE SEQUENCE</scope>
</reference>
<proteinExistence type="predicted"/>
<dbReference type="PROSITE" id="PS50102">
    <property type="entry name" value="RRM"/>
    <property type="match status" value="2"/>
</dbReference>
<evidence type="ECO:0000259" key="3">
    <source>
        <dbReference type="PROSITE" id="PS50102"/>
    </source>
</evidence>